<feature type="domain" description="Glycosyltransferase subfamily 4-like N-terminal" evidence="2">
    <location>
        <begin position="16"/>
        <end position="210"/>
    </location>
</feature>
<dbReference type="PANTHER" id="PTHR12526:SF630">
    <property type="entry name" value="GLYCOSYLTRANSFERASE"/>
    <property type="match status" value="1"/>
</dbReference>
<proteinExistence type="predicted"/>
<dbReference type="InterPro" id="IPR028098">
    <property type="entry name" value="Glyco_trans_4-like_N"/>
</dbReference>
<sequence>MNVKILIATSFRIPGGGIWTFVRHLKNQLELKGHEVDIFGQSPELNDYHLYNKNQTFDKLPFRNFLIRILGKDDFVTNNRILNAEINRYCFEFVTASLNLAQYDIIHAQDVIAARSFRRVKPRHIPIVTSVHGYLSGAIYYSLKTGNRNLSDEEIYQTDTYQYYKFLERIGYQSSDLIHTSSRWMRNNITNRFSVKPDKIVTFPYGMDIKELQQYPQGISSQIQKPKNKKVILTTSRLVYLKGIHDLLDSLERLKQERDDWVCWILGDGEMKKELEEKACQLGLNDRVFFLGTTQYVGYYLQQADIFVLPSLQENQPFALIEAQLFGLPAIVSDSHGLPELVQDGETGFIFPAGDSKKLYSCLTEMLEKDTLRIQMGERAKKWGEQHWSTRSLLHDVENLYQRAIQLA</sequence>
<dbReference type="EMBL" id="SMAN01000004">
    <property type="protein sequence ID" value="TCT25012.1"/>
    <property type="molecule type" value="Genomic_DNA"/>
</dbReference>
<gene>
    <name evidence="3" type="ORF">EDD68_10480</name>
</gene>
<dbReference type="SUPFAM" id="SSF53756">
    <property type="entry name" value="UDP-Glycosyltransferase/glycogen phosphorylase"/>
    <property type="match status" value="1"/>
</dbReference>
<evidence type="ECO:0000259" key="2">
    <source>
        <dbReference type="Pfam" id="PF13439"/>
    </source>
</evidence>
<keyword evidence="3" id="KW-0808">Transferase</keyword>
<dbReference type="Pfam" id="PF13439">
    <property type="entry name" value="Glyco_transf_4"/>
    <property type="match status" value="1"/>
</dbReference>
<name>A0A4V2V2G3_9BACI</name>
<dbReference type="Gene3D" id="3.40.50.2000">
    <property type="entry name" value="Glycogen Phosphorylase B"/>
    <property type="match status" value="2"/>
</dbReference>
<dbReference type="GO" id="GO:0016757">
    <property type="term" value="F:glycosyltransferase activity"/>
    <property type="evidence" value="ECO:0007669"/>
    <property type="project" value="InterPro"/>
</dbReference>
<dbReference type="CDD" id="cd03801">
    <property type="entry name" value="GT4_PimA-like"/>
    <property type="match status" value="1"/>
</dbReference>
<evidence type="ECO:0000259" key="1">
    <source>
        <dbReference type="Pfam" id="PF00534"/>
    </source>
</evidence>
<protein>
    <submittedName>
        <fullName evidence="3">Glycosyltransferase involved in cell wall biosynthesis</fullName>
    </submittedName>
</protein>
<accession>A0A4V2V2G3</accession>
<reference evidence="3 4" key="1">
    <citation type="submission" date="2019-03" db="EMBL/GenBank/DDBJ databases">
        <title>Genomic Encyclopedia of Type Strains, Phase IV (KMG-IV): sequencing the most valuable type-strain genomes for metagenomic binning, comparative biology and taxonomic classification.</title>
        <authorList>
            <person name="Goeker M."/>
        </authorList>
    </citation>
    <scope>NUCLEOTIDE SEQUENCE [LARGE SCALE GENOMIC DNA]</scope>
    <source>
        <strain evidence="3 4">DSM 25894</strain>
    </source>
</reference>
<dbReference type="PANTHER" id="PTHR12526">
    <property type="entry name" value="GLYCOSYLTRANSFERASE"/>
    <property type="match status" value="1"/>
</dbReference>
<keyword evidence="4" id="KW-1185">Reference proteome</keyword>
<dbReference type="Proteomes" id="UP000294650">
    <property type="component" value="Unassembled WGS sequence"/>
</dbReference>
<dbReference type="OrthoDB" id="9815550at2"/>
<dbReference type="Pfam" id="PF00534">
    <property type="entry name" value="Glycos_transf_1"/>
    <property type="match status" value="1"/>
</dbReference>
<feature type="domain" description="Glycosyl transferase family 1" evidence="1">
    <location>
        <begin position="221"/>
        <end position="383"/>
    </location>
</feature>
<dbReference type="InterPro" id="IPR001296">
    <property type="entry name" value="Glyco_trans_1"/>
</dbReference>
<dbReference type="AlphaFoldDB" id="A0A4V2V2G3"/>
<comment type="caution">
    <text evidence="3">The sequence shown here is derived from an EMBL/GenBank/DDBJ whole genome shotgun (WGS) entry which is preliminary data.</text>
</comment>
<organism evidence="3 4">
    <name type="scientific">Melghiribacillus thermohalophilus</name>
    <dbReference type="NCBI Taxonomy" id="1324956"/>
    <lineage>
        <taxon>Bacteria</taxon>
        <taxon>Bacillati</taxon>
        <taxon>Bacillota</taxon>
        <taxon>Bacilli</taxon>
        <taxon>Bacillales</taxon>
        <taxon>Bacillaceae</taxon>
        <taxon>Melghiribacillus</taxon>
    </lineage>
</organism>
<evidence type="ECO:0000313" key="3">
    <source>
        <dbReference type="EMBL" id="TCT25012.1"/>
    </source>
</evidence>
<evidence type="ECO:0000313" key="4">
    <source>
        <dbReference type="Proteomes" id="UP000294650"/>
    </source>
</evidence>
<dbReference type="RefSeq" id="WP_132371177.1">
    <property type="nucleotide sequence ID" value="NZ_SMAN01000004.1"/>
</dbReference>